<evidence type="ECO:0000256" key="2">
    <source>
        <dbReference type="SAM" id="SignalP"/>
    </source>
</evidence>
<sequence length="180" mass="19932">MHLKVCLAFVGLTVVHRIVGSPSYLVPGGNERAKRGLDDFWVECGVDGTITLHLTRFLIYTCVVSSVTTHNPLFISGQLAGAGSITFATPTSLRLRSVNVFTVKLQNPFDNFIRDVSCPKANDEEIDVWNWGTAVLKQENDRLKQVNGTLRTLIIVGTCTIIVLSLLIIGVLIFRRYQQS</sequence>
<dbReference type="Proteomes" id="UP000887575">
    <property type="component" value="Unassembled WGS sequence"/>
</dbReference>
<organism evidence="3 4">
    <name type="scientific">Mesorhabditis belari</name>
    <dbReference type="NCBI Taxonomy" id="2138241"/>
    <lineage>
        <taxon>Eukaryota</taxon>
        <taxon>Metazoa</taxon>
        <taxon>Ecdysozoa</taxon>
        <taxon>Nematoda</taxon>
        <taxon>Chromadorea</taxon>
        <taxon>Rhabditida</taxon>
        <taxon>Rhabditina</taxon>
        <taxon>Rhabditomorpha</taxon>
        <taxon>Rhabditoidea</taxon>
        <taxon>Rhabditidae</taxon>
        <taxon>Mesorhabditinae</taxon>
        <taxon>Mesorhabditis</taxon>
    </lineage>
</organism>
<keyword evidence="1" id="KW-0472">Membrane</keyword>
<evidence type="ECO:0000313" key="4">
    <source>
        <dbReference type="WBParaSite" id="MBELARI_LOCUS3720"/>
    </source>
</evidence>
<name>A0AAF3F9X5_9BILA</name>
<evidence type="ECO:0000256" key="1">
    <source>
        <dbReference type="SAM" id="Phobius"/>
    </source>
</evidence>
<dbReference type="WBParaSite" id="MBELARI_LOCUS3720">
    <property type="protein sequence ID" value="MBELARI_LOCUS3720"/>
    <property type="gene ID" value="MBELARI_LOCUS3720"/>
</dbReference>
<reference evidence="4" key="1">
    <citation type="submission" date="2024-02" db="UniProtKB">
        <authorList>
            <consortium name="WormBaseParasite"/>
        </authorList>
    </citation>
    <scope>IDENTIFICATION</scope>
</reference>
<accession>A0AAF3F9X5</accession>
<evidence type="ECO:0000313" key="3">
    <source>
        <dbReference type="Proteomes" id="UP000887575"/>
    </source>
</evidence>
<keyword evidence="3" id="KW-1185">Reference proteome</keyword>
<keyword evidence="1" id="KW-0812">Transmembrane</keyword>
<proteinExistence type="predicted"/>
<feature type="transmembrane region" description="Helical" evidence="1">
    <location>
        <begin position="153"/>
        <end position="174"/>
    </location>
</feature>
<dbReference type="AlphaFoldDB" id="A0AAF3F9X5"/>
<keyword evidence="2" id="KW-0732">Signal</keyword>
<feature type="chain" id="PRO_5042263157" evidence="2">
    <location>
        <begin position="21"/>
        <end position="180"/>
    </location>
</feature>
<keyword evidence="1" id="KW-1133">Transmembrane helix</keyword>
<feature type="signal peptide" evidence="2">
    <location>
        <begin position="1"/>
        <end position="20"/>
    </location>
</feature>
<protein>
    <submittedName>
        <fullName evidence="4">Uncharacterized protein</fullName>
    </submittedName>
</protein>